<reference evidence="1" key="1">
    <citation type="submission" date="2021-01" db="EMBL/GenBank/DDBJ databases">
        <authorList>
            <consortium name="Aspergillus puulaauensis MK2 genome sequencing consortium"/>
            <person name="Kazuki M."/>
            <person name="Futagami T."/>
        </authorList>
    </citation>
    <scope>NUCLEOTIDE SEQUENCE</scope>
    <source>
        <strain evidence="1">MK2</strain>
    </source>
</reference>
<dbReference type="AlphaFoldDB" id="A0A7R7XKU7"/>
<name>A0A7R7XKU7_9EURO</name>
<dbReference type="RefSeq" id="XP_041555251.1">
    <property type="nucleotide sequence ID" value="XM_041702468.1"/>
</dbReference>
<gene>
    <name evidence="1" type="ORF">APUU_31282S</name>
</gene>
<protein>
    <submittedName>
        <fullName evidence="1">Uncharacterized protein</fullName>
    </submittedName>
</protein>
<sequence>MTTNENPPRLHDCRCCNRLMMDMCFRLLQANVPQQALITPEGTTAAAFQFRSYTPLVHDIPTEAFGLAIHAAIQGFITTTTGIQTPMYVSISRRPPGWEYTTGLTLVIGVLADFPAGVSVSPEVLSHIAVNLPIFGGGEWRWAMRPHDIFPVMWRLQWFEEIVKDPWCPGVWSTLAMMTQGTHSVLDLPSAV</sequence>
<evidence type="ECO:0000313" key="1">
    <source>
        <dbReference type="EMBL" id="BCS23057.1"/>
    </source>
</evidence>
<dbReference type="GeneID" id="64973062"/>
<reference evidence="1" key="2">
    <citation type="submission" date="2021-02" db="EMBL/GenBank/DDBJ databases">
        <title>Aspergillus puulaauensis MK2 genome sequence.</title>
        <authorList>
            <person name="Futagami T."/>
            <person name="Mori K."/>
            <person name="Kadooka C."/>
            <person name="Tanaka T."/>
        </authorList>
    </citation>
    <scope>NUCLEOTIDE SEQUENCE</scope>
    <source>
        <strain evidence="1">MK2</strain>
    </source>
</reference>
<keyword evidence="2" id="KW-1185">Reference proteome</keyword>
<evidence type="ECO:0000313" key="2">
    <source>
        <dbReference type="Proteomes" id="UP000654913"/>
    </source>
</evidence>
<proteinExistence type="predicted"/>
<organism evidence="1 2">
    <name type="scientific">Aspergillus puulaauensis</name>
    <dbReference type="NCBI Taxonomy" id="1220207"/>
    <lineage>
        <taxon>Eukaryota</taxon>
        <taxon>Fungi</taxon>
        <taxon>Dikarya</taxon>
        <taxon>Ascomycota</taxon>
        <taxon>Pezizomycotina</taxon>
        <taxon>Eurotiomycetes</taxon>
        <taxon>Eurotiomycetidae</taxon>
        <taxon>Eurotiales</taxon>
        <taxon>Aspergillaceae</taxon>
        <taxon>Aspergillus</taxon>
    </lineage>
</organism>
<dbReference type="EMBL" id="AP024445">
    <property type="protein sequence ID" value="BCS23057.1"/>
    <property type="molecule type" value="Genomic_DNA"/>
</dbReference>
<dbReference type="Proteomes" id="UP000654913">
    <property type="component" value="Chromosome 3"/>
</dbReference>
<dbReference type="OrthoDB" id="4493318at2759"/>
<dbReference type="KEGG" id="apuu:APUU_31282S"/>
<accession>A0A7R7XKU7</accession>